<dbReference type="InterPro" id="IPR036291">
    <property type="entry name" value="NAD(P)-bd_dom_sf"/>
</dbReference>
<proteinExistence type="predicted"/>
<evidence type="ECO:0000259" key="2">
    <source>
        <dbReference type="Pfam" id="PF16653"/>
    </source>
</evidence>
<reference evidence="3 4" key="1">
    <citation type="submission" date="2024-02" db="EMBL/GenBank/DDBJ databases">
        <title>A new putative Pannonibacter species isolated from two cases of bloodstream infections in paediatric patients.</title>
        <authorList>
            <person name="Castellana S."/>
            <person name="De Laurentiis V."/>
            <person name="Grassi M."/>
            <person name="De Leonardis F."/>
            <person name="Mosca A."/>
            <person name="De Carlo C."/>
            <person name="Sparapano E."/>
            <person name="Ronga L."/>
            <person name="Santacroce L."/>
            <person name="Chironna M."/>
            <person name="De Robertis A."/>
            <person name="Bianco A."/>
            <person name="Del Sambro L."/>
            <person name="Capozzi L."/>
            <person name="Parisi A."/>
        </authorList>
    </citation>
    <scope>NUCLEOTIDE SEQUENCE [LARGE SCALE GENOMIC DNA]</scope>
    <source>
        <strain evidence="3 4">Pt2</strain>
    </source>
</reference>
<feature type="domain" description="Saccharopine dehydrogenase-like C-terminal" evidence="2">
    <location>
        <begin position="150"/>
        <end position="396"/>
    </location>
</feature>
<accession>A0ABU7ZI57</accession>
<dbReference type="InterPro" id="IPR032095">
    <property type="entry name" value="Sacchrp_dh-like_C"/>
</dbReference>
<name>A0ABU7ZI57_9HYPH</name>
<dbReference type="InterPro" id="IPR005097">
    <property type="entry name" value="Sacchrp_dh_NADP-bd"/>
</dbReference>
<feature type="domain" description="Saccharopine dehydrogenase NADP binding" evidence="1">
    <location>
        <begin position="5"/>
        <end position="146"/>
    </location>
</feature>
<sequence>MKRNVLIIGAGGVAQVVAHKCAQNNDLLGDIHIASRTVAKCERILDSVREKGSLKVEGVLQAHALNAMDSAAVADLIRKTGVQIVINVGSAFVNMTVLEACIETGAAYMDTAIHEDPKKICETPPWYGNYEWKRRERCAEKGITAILGVGFDPGVVNAYARLAIDEYVTEPESIDIIDINAGSHGRWFSTNFDPEINFREFTGTVYSWQQGAWQSNKMFEVGKVWDMPVVGEQQTYMTGHDEVHSLSANYPQADVRFWMGFSDHYINVFTVLKNLGLLSEQPVKTAEGVEVVPLKVVKAVLPDPSSLAPDYTGKTCIGTLVKGKKDGKPAEVLVFNVADHKEAYNEVGSQGISYTAGVPPVAAAMLIADGTWDVGAMKNVEELDPKPFLAILNRIGLPTEIKDASGTRPFTA</sequence>
<keyword evidence="4" id="KW-1185">Reference proteome</keyword>
<dbReference type="Pfam" id="PF03435">
    <property type="entry name" value="Sacchrp_dh_NADP"/>
    <property type="match status" value="1"/>
</dbReference>
<evidence type="ECO:0000313" key="3">
    <source>
        <dbReference type="EMBL" id="MEH0094924.1"/>
    </source>
</evidence>
<protein>
    <submittedName>
        <fullName evidence="3">Saccharopine dehydrogenase family protein</fullName>
    </submittedName>
</protein>
<organism evidence="3 4">
    <name type="scientific">Pannonibacter anstelovis</name>
    <dbReference type="NCBI Taxonomy" id="3121537"/>
    <lineage>
        <taxon>Bacteria</taxon>
        <taxon>Pseudomonadati</taxon>
        <taxon>Pseudomonadota</taxon>
        <taxon>Alphaproteobacteria</taxon>
        <taxon>Hyphomicrobiales</taxon>
        <taxon>Stappiaceae</taxon>
        <taxon>Pannonibacter</taxon>
    </lineage>
</organism>
<dbReference type="PANTHER" id="PTHR43796:SF2">
    <property type="entry name" value="CARBOXYNORSPERMIDINE SYNTHASE"/>
    <property type="match status" value="1"/>
</dbReference>
<dbReference type="SUPFAM" id="SSF51735">
    <property type="entry name" value="NAD(P)-binding Rossmann-fold domains"/>
    <property type="match status" value="1"/>
</dbReference>
<evidence type="ECO:0000259" key="1">
    <source>
        <dbReference type="Pfam" id="PF03435"/>
    </source>
</evidence>
<dbReference type="PANTHER" id="PTHR43796">
    <property type="entry name" value="CARBOXYNORSPERMIDINE SYNTHASE"/>
    <property type="match status" value="1"/>
</dbReference>
<dbReference type="Pfam" id="PF16653">
    <property type="entry name" value="Sacchrp_dh_C"/>
    <property type="match status" value="1"/>
</dbReference>
<dbReference type="RefSeq" id="WP_334249779.1">
    <property type="nucleotide sequence ID" value="NZ_JBAKBE010000001.1"/>
</dbReference>
<comment type="caution">
    <text evidence="3">The sequence shown here is derived from an EMBL/GenBank/DDBJ whole genome shotgun (WGS) entry which is preliminary data.</text>
</comment>
<dbReference type="Proteomes" id="UP001380822">
    <property type="component" value="Unassembled WGS sequence"/>
</dbReference>
<dbReference type="EMBL" id="JBAKBE010000001">
    <property type="protein sequence ID" value="MEH0094924.1"/>
    <property type="molecule type" value="Genomic_DNA"/>
</dbReference>
<dbReference type="Gene3D" id="3.30.360.10">
    <property type="entry name" value="Dihydrodipicolinate Reductase, domain 2"/>
    <property type="match status" value="1"/>
</dbReference>
<evidence type="ECO:0000313" key="4">
    <source>
        <dbReference type="Proteomes" id="UP001380822"/>
    </source>
</evidence>
<gene>
    <name evidence="3" type="ORF">V6L76_01585</name>
</gene>
<dbReference type="Gene3D" id="3.40.50.720">
    <property type="entry name" value="NAD(P)-binding Rossmann-like Domain"/>
    <property type="match status" value="1"/>
</dbReference>